<sequence length="184" mass="20890">EWFETLRCPTAEEEDAFFDLRPKAWRARSASAAEKYGLRSRGYRQGTGSYGQGCEEPSSEWHKDLRPLHKCVFVVIMERLQLPPGALVLDWGAGCGHKLTWAAQLYDLRGVGIDIVPDNIRWAREHSMGIFCQMDGRFLSWISDDTLDAVISYAALMHLEPDDQCLTVLTLVEKVRVGGRLWFG</sequence>
<dbReference type="EMBL" id="CAJNJA010006480">
    <property type="protein sequence ID" value="CAE7210957.1"/>
    <property type="molecule type" value="Genomic_DNA"/>
</dbReference>
<dbReference type="OrthoDB" id="436093at2759"/>
<keyword evidence="3" id="KW-1185">Reference proteome</keyword>
<dbReference type="InterPro" id="IPR041698">
    <property type="entry name" value="Methyltransf_25"/>
</dbReference>
<proteinExistence type="predicted"/>
<evidence type="ECO:0000259" key="1">
    <source>
        <dbReference type="Pfam" id="PF13649"/>
    </source>
</evidence>
<organism evidence="2 3">
    <name type="scientific">Symbiodinium necroappetens</name>
    <dbReference type="NCBI Taxonomy" id="1628268"/>
    <lineage>
        <taxon>Eukaryota</taxon>
        <taxon>Sar</taxon>
        <taxon>Alveolata</taxon>
        <taxon>Dinophyceae</taxon>
        <taxon>Suessiales</taxon>
        <taxon>Symbiodiniaceae</taxon>
        <taxon>Symbiodinium</taxon>
    </lineage>
</organism>
<dbReference type="InterPro" id="IPR029063">
    <property type="entry name" value="SAM-dependent_MTases_sf"/>
</dbReference>
<protein>
    <submittedName>
        <fullName evidence="2">NMT1 protein</fullName>
    </submittedName>
</protein>
<dbReference type="Gene3D" id="3.40.50.150">
    <property type="entry name" value="Vaccinia Virus protein VP39"/>
    <property type="match status" value="1"/>
</dbReference>
<accession>A0A812JPV5</accession>
<comment type="caution">
    <text evidence="2">The sequence shown here is derived from an EMBL/GenBank/DDBJ whole genome shotgun (WGS) entry which is preliminary data.</text>
</comment>
<evidence type="ECO:0000313" key="3">
    <source>
        <dbReference type="Proteomes" id="UP000601435"/>
    </source>
</evidence>
<feature type="non-terminal residue" evidence="2">
    <location>
        <position position="184"/>
    </location>
</feature>
<gene>
    <name evidence="2" type="primary">NMT1</name>
    <name evidence="2" type="ORF">SNEC2469_LOCUS2133</name>
</gene>
<name>A0A812JPV5_9DINO</name>
<dbReference type="Proteomes" id="UP000601435">
    <property type="component" value="Unassembled WGS sequence"/>
</dbReference>
<dbReference type="Pfam" id="PF13649">
    <property type="entry name" value="Methyltransf_25"/>
    <property type="match status" value="1"/>
</dbReference>
<evidence type="ECO:0000313" key="2">
    <source>
        <dbReference type="EMBL" id="CAE7210957.1"/>
    </source>
</evidence>
<dbReference type="SUPFAM" id="SSF53335">
    <property type="entry name" value="S-adenosyl-L-methionine-dependent methyltransferases"/>
    <property type="match status" value="1"/>
</dbReference>
<dbReference type="CDD" id="cd02440">
    <property type="entry name" value="AdoMet_MTases"/>
    <property type="match status" value="1"/>
</dbReference>
<dbReference type="AlphaFoldDB" id="A0A812JPV5"/>
<feature type="domain" description="Methyltransferase" evidence="1">
    <location>
        <begin position="88"/>
        <end position="165"/>
    </location>
</feature>
<reference evidence="2" key="1">
    <citation type="submission" date="2021-02" db="EMBL/GenBank/DDBJ databases">
        <authorList>
            <person name="Dougan E. K."/>
            <person name="Rhodes N."/>
            <person name="Thang M."/>
            <person name="Chan C."/>
        </authorList>
    </citation>
    <scope>NUCLEOTIDE SEQUENCE</scope>
</reference>
<feature type="non-terminal residue" evidence="2">
    <location>
        <position position="1"/>
    </location>
</feature>